<evidence type="ECO:0000256" key="2">
    <source>
        <dbReference type="ARBA" id="ARBA00022679"/>
    </source>
</evidence>
<reference evidence="16" key="1">
    <citation type="submission" date="2021-03" db="EMBL/GenBank/DDBJ databases">
        <title>Revisited historic fungal species revealed as producer of novel bioactive compounds through whole genome sequencing and comparative genomics.</title>
        <authorList>
            <person name="Vignolle G.A."/>
            <person name="Hochenegger N."/>
            <person name="Mach R.L."/>
            <person name="Mach-Aigner A.R."/>
            <person name="Javad Rahimi M."/>
            <person name="Salim K.A."/>
            <person name="Chan C.M."/>
            <person name="Lim L.B.L."/>
            <person name="Cai F."/>
            <person name="Druzhinina I.S."/>
            <person name="U'Ren J.M."/>
            <person name="Derntl C."/>
        </authorList>
    </citation>
    <scope>NUCLEOTIDE SEQUENCE</scope>
    <source>
        <strain evidence="16">TUCIM 5799</strain>
    </source>
</reference>
<organism evidence="16 17">
    <name type="scientific">Neoarthrinium moseri</name>
    <dbReference type="NCBI Taxonomy" id="1658444"/>
    <lineage>
        <taxon>Eukaryota</taxon>
        <taxon>Fungi</taxon>
        <taxon>Dikarya</taxon>
        <taxon>Ascomycota</taxon>
        <taxon>Pezizomycotina</taxon>
        <taxon>Sordariomycetes</taxon>
        <taxon>Xylariomycetidae</taxon>
        <taxon>Amphisphaeriales</taxon>
        <taxon>Apiosporaceae</taxon>
        <taxon>Neoarthrinium</taxon>
    </lineage>
</organism>
<dbReference type="EC" id="2.3.2.23" evidence="1"/>
<dbReference type="InterPro" id="IPR015940">
    <property type="entry name" value="UBA"/>
</dbReference>
<protein>
    <recommendedName>
        <fullName evidence="10">Ubiquitin-conjugating enzyme E2 1</fullName>
        <ecNumber evidence="1">2.3.2.23</ecNumber>
    </recommendedName>
    <alternativeName>
        <fullName evidence="11">E2 ubiquitin-conjugating enzyme 1</fullName>
    </alternativeName>
    <alternativeName>
        <fullName evidence="8">E2 ubiquitin-conjugating enzyme 2</fullName>
    </alternativeName>
    <alternativeName>
        <fullName evidence="9">Ubiquitin carrier protein UBC2</fullName>
    </alternativeName>
    <alternativeName>
        <fullName evidence="6">Ubiquitin-conjugating enzyme E2 2</fullName>
    </alternativeName>
    <alternativeName>
        <fullName evidence="7">Ubiquitin-protein ligase UBC2</fullName>
    </alternativeName>
</protein>
<evidence type="ECO:0000256" key="5">
    <source>
        <dbReference type="ARBA" id="ARBA00022840"/>
    </source>
</evidence>
<comment type="caution">
    <text evidence="16">The sequence shown here is derived from an EMBL/GenBank/DDBJ whole genome shotgun (WGS) entry which is preliminary data.</text>
</comment>
<evidence type="ECO:0000259" key="15">
    <source>
        <dbReference type="PROSITE" id="PS50127"/>
    </source>
</evidence>
<dbReference type="Proteomes" id="UP000829685">
    <property type="component" value="Unassembled WGS sequence"/>
</dbReference>
<dbReference type="InterPro" id="IPR015368">
    <property type="entry name" value="UBA_C_fun"/>
</dbReference>
<dbReference type="Pfam" id="PF09288">
    <property type="entry name" value="UBA_3"/>
    <property type="match status" value="1"/>
</dbReference>
<dbReference type="InterPro" id="IPR016135">
    <property type="entry name" value="UBQ-conjugating_enzyme/RWD"/>
</dbReference>
<sequence length="241" mass="26582">MASSRTRRIQKELADIEKDAKLSKITASPADATGDLTHLKAQIFGPPGTPYEGGQFVVDVKIPPEYPFRPPIMKFDTKVWHPNISSQTGAICLDTLSTAWSPVLTIKSTLLSLQSLFESPEPKDPQDAEVAKMMMTDPEAFNIKAHEWAVLHADAPKNATFSGVKPRQAATSAAAQPQQIDAARYQGYNRNLVDRFVNMGFDVDRVVDAFLFVGIDKNDGRDYILEEAYMGDITARLLGEP</sequence>
<name>A0A9P9WFG0_9PEZI</name>
<evidence type="ECO:0000256" key="9">
    <source>
        <dbReference type="ARBA" id="ARBA00042190"/>
    </source>
</evidence>
<dbReference type="GO" id="GO:0005524">
    <property type="term" value="F:ATP binding"/>
    <property type="evidence" value="ECO:0007669"/>
    <property type="project" value="UniProtKB-UniRule"/>
</dbReference>
<evidence type="ECO:0000259" key="14">
    <source>
        <dbReference type="PROSITE" id="PS50030"/>
    </source>
</evidence>
<dbReference type="SUPFAM" id="SSF46934">
    <property type="entry name" value="UBA-like"/>
    <property type="match status" value="1"/>
</dbReference>
<dbReference type="PANTHER" id="PTHR24067">
    <property type="entry name" value="UBIQUITIN-CONJUGATING ENZYME E2"/>
    <property type="match status" value="1"/>
</dbReference>
<dbReference type="PROSITE" id="PS00183">
    <property type="entry name" value="UBC_1"/>
    <property type="match status" value="1"/>
</dbReference>
<dbReference type="PROSITE" id="PS50030">
    <property type="entry name" value="UBA"/>
    <property type="match status" value="1"/>
</dbReference>
<feature type="domain" description="UBA" evidence="14">
    <location>
        <begin position="187"/>
        <end position="227"/>
    </location>
</feature>
<feature type="domain" description="UBC core" evidence="15">
    <location>
        <begin position="4"/>
        <end position="154"/>
    </location>
</feature>
<evidence type="ECO:0000256" key="1">
    <source>
        <dbReference type="ARBA" id="ARBA00012486"/>
    </source>
</evidence>
<proteinExistence type="inferred from homology"/>
<keyword evidence="17" id="KW-1185">Reference proteome</keyword>
<dbReference type="InterPro" id="IPR050113">
    <property type="entry name" value="Ub_conjugating_enzyme"/>
</dbReference>
<accession>A0A9P9WFG0</accession>
<evidence type="ECO:0000256" key="4">
    <source>
        <dbReference type="ARBA" id="ARBA00022786"/>
    </source>
</evidence>
<dbReference type="InterPro" id="IPR023313">
    <property type="entry name" value="UBQ-conjugating_AS"/>
</dbReference>
<dbReference type="PROSITE" id="PS50127">
    <property type="entry name" value="UBC_2"/>
    <property type="match status" value="1"/>
</dbReference>
<dbReference type="FunFam" id="3.10.110.10:FF:000037">
    <property type="entry name" value="ubiquitin-conjugating enzyme E2 27"/>
    <property type="match status" value="1"/>
</dbReference>
<gene>
    <name evidence="16" type="ORF">JX265_009885</name>
</gene>
<dbReference type="SMART" id="SM00212">
    <property type="entry name" value="UBCc"/>
    <property type="match status" value="1"/>
</dbReference>
<dbReference type="CDD" id="cd23800">
    <property type="entry name" value="UBCc_UBE2K"/>
    <property type="match status" value="1"/>
</dbReference>
<dbReference type="OrthoDB" id="9993688at2759"/>
<dbReference type="SUPFAM" id="SSF54495">
    <property type="entry name" value="UBC-like"/>
    <property type="match status" value="1"/>
</dbReference>
<evidence type="ECO:0000256" key="10">
    <source>
        <dbReference type="ARBA" id="ARBA00072431"/>
    </source>
</evidence>
<dbReference type="GO" id="GO:0061631">
    <property type="term" value="F:ubiquitin conjugating enzyme activity"/>
    <property type="evidence" value="ECO:0007669"/>
    <property type="project" value="UniProtKB-EC"/>
</dbReference>
<evidence type="ECO:0000256" key="7">
    <source>
        <dbReference type="ARBA" id="ARBA00041569"/>
    </source>
</evidence>
<keyword evidence="5 13" id="KW-0067">ATP-binding</keyword>
<evidence type="ECO:0000313" key="17">
    <source>
        <dbReference type="Proteomes" id="UP000829685"/>
    </source>
</evidence>
<evidence type="ECO:0000256" key="6">
    <source>
        <dbReference type="ARBA" id="ARBA00039884"/>
    </source>
</evidence>
<evidence type="ECO:0000256" key="3">
    <source>
        <dbReference type="ARBA" id="ARBA00022741"/>
    </source>
</evidence>
<dbReference type="CDD" id="cd14311">
    <property type="entry name" value="UBA_II_E2_UBC1"/>
    <property type="match status" value="1"/>
</dbReference>
<feature type="active site" description="Glycyl thioester intermediate" evidence="12">
    <location>
        <position position="92"/>
    </location>
</feature>
<dbReference type="InterPro" id="IPR000608">
    <property type="entry name" value="UBC"/>
</dbReference>
<keyword evidence="3 13" id="KW-0547">Nucleotide-binding</keyword>
<keyword evidence="2" id="KW-0808">Transferase</keyword>
<dbReference type="AlphaFoldDB" id="A0A9P9WFG0"/>
<dbReference type="EMBL" id="JAFIMR010000031">
    <property type="protein sequence ID" value="KAI1860486.1"/>
    <property type="molecule type" value="Genomic_DNA"/>
</dbReference>
<evidence type="ECO:0000256" key="11">
    <source>
        <dbReference type="ARBA" id="ARBA00077197"/>
    </source>
</evidence>
<evidence type="ECO:0000256" key="8">
    <source>
        <dbReference type="ARBA" id="ARBA00042179"/>
    </source>
</evidence>
<dbReference type="Pfam" id="PF00179">
    <property type="entry name" value="UQ_con"/>
    <property type="match status" value="1"/>
</dbReference>
<dbReference type="InterPro" id="IPR009060">
    <property type="entry name" value="UBA-like_sf"/>
</dbReference>
<evidence type="ECO:0000256" key="13">
    <source>
        <dbReference type="RuleBase" id="RU362109"/>
    </source>
</evidence>
<evidence type="ECO:0000256" key="12">
    <source>
        <dbReference type="PROSITE-ProRule" id="PRU10133"/>
    </source>
</evidence>
<keyword evidence="4 13" id="KW-0833">Ubl conjugation pathway</keyword>
<comment type="similarity">
    <text evidence="13">Belongs to the ubiquitin-conjugating enzyme family.</text>
</comment>
<dbReference type="Gene3D" id="3.10.110.10">
    <property type="entry name" value="Ubiquitin Conjugating Enzyme"/>
    <property type="match status" value="1"/>
</dbReference>
<evidence type="ECO:0000313" key="16">
    <source>
        <dbReference type="EMBL" id="KAI1860486.1"/>
    </source>
</evidence>